<dbReference type="SUPFAM" id="SSF55486">
    <property type="entry name" value="Metalloproteases ('zincins'), catalytic domain"/>
    <property type="match status" value="1"/>
</dbReference>
<dbReference type="Gene3D" id="1.10.390.10">
    <property type="entry name" value="Neutral Protease Domain 2"/>
    <property type="match status" value="1"/>
</dbReference>
<evidence type="ECO:0000313" key="3">
    <source>
        <dbReference type="EMBL" id="QPJ66442.1"/>
    </source>
</evidence>
<dbReference type="InterPro" id="IPR014782">
    <property type="entry name" value="Peptidase_M1_dom"/>
</dbReference>
<dbReference type="Pfam" id="PF01433">
    <property type="entry name" value="Peptidase_M1"/>
    <property type="match status" value="1"/>
</dbReference>
<feature type="domain" description="Peptidase M1 membrane alanine aminopeptidase" evidence="2">
    <location>
        <begin position="322"/>
        <end position="460"/>
    </location>
</feature>
<dbReference type="PANTHER" id="PTHR11533">
    <property type="entry name" value="PROTEASE M1 ZINC METALLOPROTEASE"/>
    <property type="match status" value="1"/>
</dbReference>
<sequence>MFIKRASSALKNSIAKTPRLFCMALSLLIALSFTAEAATKAPLQHHLVVTLDPANASAAISDRMLIPEPDAGRSRLTLTLHGHYDIETIDLPNGLESKVIPPKIDFHSSASEEKTILQIDKAGEANWPNPLEIHLKYSGPFHDPLKTQQEPSRTPDEVASKNEIFLSGASLFYPHLDTLNGEPDRIIYTLETFLPENWMAVSQGRLNVNELSENQRRVVWNSTRPAEEIFLIANQFKQFNDRWNEVELYAFLLEDDAALAKKYLDATKNYLKLFSAMLGDYPYQKFALIESDNPAGYGMPSFTLIGSNILRLPFILKSSYPHEILHNWWGNGVFPHPNSANWSEGLTTYLADHLLKEPEGLAQEYRFQELMKYDSYVNDDNEFPLSEFQFGGAPESQAIGYGKMLMMFHMLRNKMGDDKFLLALRSFYKSYQFKFARLEDLQSAFESVARKDYSSFFKQWTLQTGAPTFTLQSAEYRASDKILKLTLEQSGQSLYDLEIPVAIWTRSRKEPEIRLLHLNQERQSYSIRLDSPPDNVWVDPYTDIFRRLQASEIPASLSQSLGAEHQTALLASDLADGESQESYRALAKRFTHSIQETADGDALEPGSLWVFGRKNRLAKEFTSALQRYGVQFNAEGIDYEGKTYNWADHSFVFTLNRHDGLPGSMTWVVTENSENLLARKLPHYGKYGFLAFEGPASKNRLKIVWPRNTETLEKQFVAGTYAPPAPAPLFTLPSDQP</sequence>
<dbReference type="GO" id="GO:0043171">
    <property type="term" value="P:peptide catabolic process"/>
    <property type="evidence" value="ECO:0007669"/>
    <property type="project" value="TreeGrafter"/>
</dbReference>
<dbReference type="GO" id="GO:0016020">
    <property type="term" value="C:membrane"/>
    <property type="evidence" value="ECO:0007669"/>
    <property type="project" value="TreeGrafter"/>
</dbReference>
<evidence type="ECO:0000256" key="1">
    <source>
        <dbReference type="SAM" id="SignalP"/>
    </source>
</evidence>
<evidence type="ECO:0000259" key="2">
    <source>
        <dbReference type="Pfam" id="PF01433"/>
    </source>
</evidence>
<feature type="signal peptide" evidence="1">
    <location>
        <begin position="1"/>
        <end position="37"/>
    </location>
</feature>
<dbReference type="PANTHER" id="PTHR11533:SF174">
    <property type="entry name" value="PUROMYCIN-SENSITIVE AMINOPEPTIDASE-RELATED"/>
    <property type="match status" value="1"/>
</dbReference>
<name>A0A7T0C4W1_9BACT</name>
<dbReference type="Proteomes" id="UP000594464">
    <property type="component" value="Chromosome"/>
</dbReference>
<dbReference type="AlphaFoldDB" id="A0A7T0C4W1"/>
<keyword evidence="1" id="KW-0732">Signal</keyword>
<dbReference type="GO" id="GO:0008270">
    <property type="term" value="F:zinc ion binding"/>
    <property type="evidence" value="ECO:0007669"/>
    <property type="project" value="InterPro"/>
</dbReference>
<dbReference type="KEGG" id="nva:G3M78_13965"/>
<reference evidence="4" key="1">
    <citation type="submission" date="2020-02" db="EMBL/GenBank/DDBJ databases">
        <title>Genomic and physiological characterization of two novel Nitrospinaceae genera.</title>
        <authorList>
            <person name="Mueller A.J."/>
            <person name="Jung M.-Y."/>
            <person name="Strachan C.R."/>
            <person name="Herbold C.W."/>
            <person name="Kirkegaard R.H."/>
            <person name="Daims H."/>
        </authorList>
    </citation>
    <scope>NUCLEOTIDE SEQUENCE [LARGE SCALE GENOMIC DNA]</scope>
</reference>
<dbReference type="EMBL" id="CP048620">
    <property type="protein sequence ID" value="QPJ66442.1"/>
    <property type="molecule type" value="Genomic_DNA"/>
</dbReference>
<dbReference type="InterPro" id="IPR027268">
    <property type="entry name" value="Peptidase_M4/M1_CTD_sf"/>
</dbReference>
<dbReference type="GO" id="GO:0005737">
    <property type="term" value="C:cytoplasm"/>
    <property type="evidence" value="ECO:0007669"/>
    <property type="project" value="TreeGrafter"/>
</dbReference>
<dbReference type="GO" id="GO:0070006">
    <property type="term" value="F:metalloaminopeptidase activity"/>
    <property type="evidence" value="ECO:0007669"/>
    <property type="project" value="TreeGrafter"/>
</dbReference>
<evidence type="ECO:0000313" key="4">
    <source>
        <dbReference type="Proteomes" id="UP000594464"/>
    </source>
</evidence>
<organism evidence="3 4">
    <name type="scientific">Candidatus Nitrohelix vancouverensis</name>
    <dbReference type="NCBI Taxonomy" id="2705534"/>
    <lineage>
        <taxon>Bacteria</taxon>
        <taxon>Pseudomonadati</taxon>
        <taxon>Nitrospinota/Tectimicrobiota group</taxon>
        <taxon>Nitrospinota</taxon>
        <taxon>Nitrospinia</taxon>
        <taxon>Nitrospinales</taxon>
        <taxon>Nitrospinaceae</taxon>
        <taxon>Candidatus Nitrohelix</taxon>
    </lineage>
</organism>
<dbReference type="GO" id="GO:0005615">
    <property type="term" value="C:extracellular space"/>
    <property type="evidence" value="ECO:0007669"/>
    <property type="project" value="TreeGrafter"/>
</dbReference>
<dbReference type="InterPro" id="IPR050344">
    <property type="entry name" value="Peptidase_M1_aminopeptidases"/>
</dbReference>
<accession>A0A7T0C4W1</accession>
<dbReference type="GO" id="GO:0042277">
    <property type="term" value="F:peptide binding"/>
    <property type="evidence" value="ECO:0007669"/>
    <property type="project" value="TreeGrafter"/>
</dbReference>
<proteinExistence type="predicted"/>
<gene>
    <name evidence="3" type="ORF">G3M78_13965</name>
</gene>
<protein>
    <recommendedName>
        <fullName evidence="2">Peptidase M1 membrane alanine aminopeptidase domain-containing protein</fullName>
    </recommendedName>
</protein>
<feature type="chain" id="PRO_5032294723" description="Peptidase M1 membrane alanine aminopeptidase domain-containing protein" evidence="1">
    <location>
        <begin position="38"/>
        <end position="737"/>
    </location>
</feature>